<evidence type="ECO:0000313" key="9">
    <source>
        <dbReference type="Proteomes" id="UP000465035"/>
    </source>
</evidence>
<dbReference type="Pfam" id="PF02852">
    <property type="entry name" value="Pyr_redox_dim"/>
    <property type="match status" value="1"/>
</dbReference>
<evidence type="ECO:0000259" key="7">
    <source>
        <dbReference type="Pfam" id="PF07992"/>
    </source>
</evidence>
<dbReference type="InterPro" id="IPR016156">
    <property type="entry name" value="FAD/NAD-linked_Rdtase_dimer_sf"/>
</dbReference>
<evidence type="ECO:0000256" key="1">
    <source>
        <dbReference type="ARBA" id="ARBA00007532"/>
    </source>
</evidence>
<evidence type="ECO:0000256" key="5">
    <source>
        <dbReference type="PIRSR" id="PIRSR000350-4"/>
    </source>
</evidence>
<feature type="binding site" evidence="4">
    <location>
        <position position="50"/>
    </location>
    <ligand>
        <name>FAD</name>
        <dbReference type="ChEBI" id="CHEBI:57692"/>
    </ligand>
</feature>
<dbReference type="InterPro" id="IPR001100">
    <property type="entry name" value="Pyr_nuc-diS_OxRdtase"/>
</dbReference>
<comment type="similarity">
    <text evidence="1">Belongs to the class-I pyridine nucleotide-disulfide oxidoreductase family.</text>
</comment>
<dbReference type="GO" id="GO:0016491">
    <property type="term" value="F:oxidoreductase activity"/>
    <property type="evidence" value="ECO:0007669"/>
    <property type="project" value="InterPro"/>
</dbReference>
<keyword evidence="3 4" id="KW-0274">FAD</keyword>
<protein>
    <submittedName>
        <fullName evidence="8">FAD-dependent oxidoreductase</fullName>
    </submittedName>
</protein>
<dbReference type="Gene3D" id="3.50.50.60">
    <property type="entry name" value="FAD/NAD(P)-binding domain"/>
    <property type="match status" value="2"/>
</dbReference>
<feature type="binding site" evidence="4">
    <location>
        <position position="258"/>
    </location>
    <ligand>
        <name>NAD(+)</name>
        <dbReference type="ChEBI" id="CHEBI:57540"/>
    </ligand>
</feature>
<organism evidence="8 9">
    <name type="scientific">Lentilactobacillus hilgardii</name>
    <name type="common">Lactobacillus hilgardii</name>
    <dbReference type="NCBI Taxonomy" id="1588"/>
    <lineage>
        <taxon>Bacteria</taxon>
        <taxon>Bacillati</taxon>
        <taxon>Bacillota</taxon>
        <taxon>Bacilli</taxon>
        <taxon>Lactobacillales</taxon>
        <taxon>Lactobacillaceae</taxon>
        <taxon>Lentilactobacillus</taxon>
    </lineage>
</organism>
<dbReference type="PIRSF" id="PIRSF000350">
    <property type="entry name" value="Mercury_reductase_MerA"/>
    <property type="match status" value="1"/>
</dbReference>
<sequence length="444" mass="48455">MKTHYDVIIFGAGPAGTAAAYGLVGSKSVLVIENDLFGGTCPNRGCDPKKMLYSAVQAKDRVARMQESGLKDVPTIDWKQLMAFKRGYTSQIPGGTKRGMSGAGIDTYHGQAAFLDQHRIQLGDQTTVSADEVILATGRRPRLLDIPGKSFLKTSTDFLDLDALPKHITFVGAGLVSMELANIANKAGSDVDIIHHNDQPLKAFPQPFVAQLVQDMIDDGITFHFNQNLKAVSKNETGYTLTTDLETLASDYVVEAVGRSANSDQLQLENCGVKTSSRGVLVDDHLRTNVSTIYAIGDVVDKAKPKLTPVASFEGRYVAELLTKKTTAPIQYPVIPQILFGTTEVGQVGVGYQEALSKPEKYHVSAFDLTHWYTYNRIKDDVAKAMVIRDANTKQIVGFDVLSSIGEHLLNAFSLAMNLKLSNEQIQDMIFAYPSVSSDLQYLV</sequence>
<dbReference type="GO" id="GO:0000166">
    <property type="term" value="F:nucleotide binding"/>
    <property type="evidence" value="ECO:0007669"/>
    <property type="project" value="UniProtKB-KW"/>
</dbReference>
<feature type="domain" description="Pyridine nucleotide-disulphide oxidoreductase dimerisation" evidence="6">
    <location>
        <begin position="335"/>
        <end position="441"/>
    </location>
</feature>
<keyword evidence="4" id="KW-0520">NAD</keyword>
<dbReference type="InterPro" id="IPR023753">
    <property type="entry name" value="FAD/NAD-binding_dom"/>
</dbReference>
<dbReference type="EMBL" id="CP047121">
    <property type="protein sequence ID" value="QHB51490.1"/>
    <property type="molecule type" value="Genomic_DNA"/>
</dbReference>
<dbReference type="AlphaFoldDB" id="A0A6P1E5V2"/>
<feature type="binding site" evidence="4">
    <location>
        <begin position="172"/>
        <end position="179"/>
    </location>
    <ligand>
        <name>NAD(+)</name>
        <dbReference type="ChEBI" id="CHEBI:57540"/>
    </ligand>
</feature>
<dbReference type="PANTHER" id="PTHR43014">
    <property type="entry name" value="MERCURIC REDUCTASE"/>
    <property type="match status" value="1"/>
</dbReference>
<dbReference type="InterPro" id="IPR004099">
    <property type="entry name" value="Pyr_nucl-diS_OxRdtase_dimer"/>
</dbReference>
<evidence type="ECO:0000313" key="8">
    <source>
        <dbReference type="EMBL" id="QHB51490.1"/>
    </source>
</evidence>
<dbReference type="GeneID" id="69057576"/>
<dbReference type="PRINTS" id="PR00411">
    <property type="entry name" value="PNDRDTASEI"/>
</dbReference>
<gene>
    <name evidence="8" type="ORF">GQR93_04305</name>
</gene>
<dbReference type="Pfam" id="PF07992">
    <property type="entry name" value="Pyr_redox_2"/>
    <property type="match status" value="1"/>
</dbReference>
<name>A0A6P1E5V2_LENHI</name>
<dbReference type="SUPFAM" id="SSF55424">
    <property type="entry name" value="FAD/NAD-linked reductases, dimerisation (C-terminal) domain"/>
    <property type="match status" value="1"/>
</dbReference>
<dbReference type="PRINTS" id="PR00368">
    <property type="entry name" value="FADPNR"/>
</dbReference>
<dbReference type="RefSeq" id="WP_003552645.1">
    <property type="nucleotide sequence ID" value="NZ_CABKOL010000106.1"/>
</dbReference>
<keyword evidence="2" id="KW-0285">Flavoprotein</keyword>
<evidence type="ECO:0000256" key="4">
    <source>
        <dbReference type="PIRSR" id="PIRSR000350-3"/>
    </source>
</evidence>
<dbReference type="Gene3D" id="3.30.390.30">
    <property type="match status" value="1"/>
</dbReference>
<feature type="domain" description="FAD/NAD(P)-binding" evidence="7">
    <location>
        <begin position="5"/>
        <end position="315"/>
    </location>
</feature>
<evidence type="ECO:0000256" key="2">
    <source>
        <dbReference type="ARBA" id="ARBA00022630"/>
    </source>
</evidence>
<proteinExistence type="inferred from homology"/>
<feature type="disulfide bond" description="Redox-active" evidence="5">
    <location>
        <begin position="41"/>
        <end position="46"/>
    </location>
</feature>
<feature type="binding site" evidence="4">
    <location>
        <position position="298"/>
    </location>
    <ligand>
        <name>FAD</name>
        <dbReference type="ChEBI" id="CHEBI:57692"/>
    </ligand>
</feature>
<dbReference type="PANTHER" id="PTHR43014:SF5">
    <property type="entry name" value="GLUTATHIONE REDUCTASE (NADPH)"/>
    <property type="match status" value="1"/>
</dbReference>
<evidence type="ECO:0000256" key="3">
    <source>
        <dbReference type="ARBA" id="ARBA00022827"/>
    </source>
</evidence>
<evidence type="ECO:0000259" key="6">
    <source>
        <dbReference type="Pfam" id="PF02852"/>
    </source>
</evidence>
<reference evidence="8 9" key="1">
    <citation type="submission" date="2019-12" db="EMBL/GenBank/DDBJ databases">
        <title>Lactobacillus hilgardii FLUB.</title>
        <authorList>
            <person name="Gustaw K."/>
        </authorList>
    </citation>
    <scope>NUCLEOTIDE SEQUENCE [LARGE SCALE GENOMIC DNA]</scope>
    <source>
        <strain evidence="8 9">FLUB</strain>
    </source>
</reference>
<dbReference type="SUPFAM" id="SSF51905">
    <property type="entry name" value="FAD/NAD(P)-binding domain"/>
    <property type="match status" value="1"/>
</dbReference>
<comment type="cofactor">
    <cofactor evidence="4">
        <name>FAD</name>
        <dbReference type="ChEBI" id="CHEBI:57692"/>
    </cofactor>
    <text evidence="4">Binds 1 FAD per subunit.</text>
</comment>
<dbReference type="SMR" id="A0A6P1E5V2"/>
<accession>A0A6P1E5V2</accession>
<dbReference type="InterPro" id="IPR036188">
    <property type="entry name" value="FAD/NAD-bd_sf"/>
</dbReference>
<keyword evidence="4" id="KW-0547">Nucleotide-binding</keyword>
<dbReference type="Proteomes" id="UP000465035">
    <property type="component" value="Chromosome"/>
</dbReference>